<keyword evidence="2" id="KW-1185">Reference proteome</keyword>
<name>A0ABT8TST6_9ACTN</name>
<reference evidence="1" key="1">
    <citation type="submission" date="2023-06" db="EMBL/GenBank/DDBJ databases">
        <title>Genome sequence of Nocardioides sp. SOB44.</title>
        <authorList>
            <person name="Zhang G."/>
        </authorList>
    </citation>
    <scope>NUCLEOTIDE SEQUENCE</scope>
    <source>
        <strain evidence="1">SOB44</strain>
    </source>
</reference>
<evidence type="ECO:0000313" key="1">
    <source>
        <dbReference type="EMBL" id="MDO3397017.1"/>
    </source>
</evidence>
<evidence type="ECO:0008006" key="3">
    <source>
        <dbReference type="Google" id="ProtNLM"/>
    </source>
</evidence>
<protein>
    <recommendedName>
        <fullName evidence="3">MftR C-terminal domain-containing protein</fullName>
    </recommendedName>
</protein>
<comment type="caution">
    <text evidence="1">The sequence shown here is derived from an EMBL/GenBank/DDBJ whole genome shotgun (WGS) entry which is preliminary data.</text>
</comment>
<evidence type="ECO:0000313" key="2">
    <source>
        <dbReference type="Proteomes" id="UP001168363"/>
    </source>
</evidence>
<dbReference type="RefSeq" id="WP_302709197.1">
    <property type="nucleotide sequence ID" value="NZ_JAULSC010000016.1"/>
</dbReference>
<dbReference type="Proteomes" id="UP001168363">
    <property type="component" value="Unassembled WGS sequence"/>
</dbReference>
<sequence length="84" mass="8919">MLHSPGQRHALTAADRDVIEASVRRSALYAATPMPPALVDAAVALALELYAVAAHHGIDRGSADGVTSFVHAALDGVRSRHRRR</sequence>
<proteinExistence type="predicted"/>
<gene>
    <name evidence="1" type="ORF">QWJ41_14920</name>
</gene>
<organism evidence="1 2">
    <name type="scientific">Nocardioides cremeus</name>
    <dbReference type="NCBI Taxonomy" id="3058044"/>
    <lineage>
        <taxon>Bacteria</taxon>
        <taxon>Bacillati</taxon>
        <taxon>Actinomycetota</taxon>
        <taxon>Actinomycetes</taxon>
        <taxon>Propionibacteriales</taxon>
        <taxon>Nocardioidaceae</taxon>
        <taxon>Nocardioides</taxon>
    </lineage>
</organism>
<accession>A0ABT8TST6</accession>
<dbReference type="EMBL" id="JAULSC010000016">
    <property type="protein sequence ID" value="MDO3397017.1"/>
    <property type="molecule type" value="Genomic_DNA"/>
</dbReference>